<evidence type="ECO:0000313" key="3">
    <source>
        <dbReference type="Proteomes" id="UP000585474"/>
    </source>
</evidence>
<dbReference type="EMBL" id="BJWL01000029">
    <property type="protein sequence ID" value="GFZ21669.1"/>
    <property type="molecule type" value="Genomic_DNA"/>
</dbReference>
<comment type="caution">
    <text evidence="2">The sequence shown here is derived from an EMBL/GenBank/DDBJ whole genome shotgun (WGS) entry which is preliminary data.</text>
</comment>
<dbReference type="AlphaFoldDB" id="A0A7J0HF20"/>
<organism evidence="2 3">
    <name type="scientific">Actinidia rufa</name>
    <dbReference type="NCBI Taxonomy" id="165716"/>
    <lineage>
        <taxon>Eukaryota</taxon>
        <taxon>Viridiplantae</taxon>
        <taxon>Streptophyta</taxon>
        <taxon>Embryophyta</taxon>
        <taxon>Tracheophyta</taxon>
        <taxon>Spermatophyta</taxon>
        <taxon>Magnoliopsida</taxon>
        <taxon>eudicotyledons</taxon>
        <taxon>Gunneridae</taxon>
        <taxon>Pentapetalae</taxon>
        <taxon>asterids</taxon>
        <taxon>Ericales</taxon>
        <taxon>Actinidiaceae</taxon>
        <taxon>Actinidia</taxon>
    </lineage>
</organism>
<dbReference type="EMBL" id="BJWL01000026">
    <property type="protein sequence ID" value="GFZ17412.1"/>
    <property type="molecule type" value="Genomic_DNA"/>
</dbReference>
<evidence type="ECO:0000313" key="1">
    <source>
        <dbReference type="EMBL" id="GFZ17412.1"/>
    </source>
</evidence>
<accession>A0A7J0HF20</accession>
<evidence type="ECO:0000313" key="2">
    <source>
        <dbReference type="EMBL" id="GFZ21669.1"/>
    </source>
</evidence>
<sequence length="95" mass="11356">MKKLPEILLRFRRFECYGVQAEAVLCRLCSECLVVDWLVLPEFQFQRPAFLCSSMMKTKPEDEGTKRRRRERKKGGFGYELMSYDSMNDRMSRMT</sequence>
<proteinExistence type="predicted"/>
<keyword evidence="3" id="KW-1185">Reference proteome</keyword>
<name>A0A7J0HF20_9ERIC</name>
<protein>
    <submittedName>
        <fullName evidence="2">Uncharacterized protein</fullName>
    </submittedName>
</protein>
<dbReference type="Proteomes" id="UP000585474">
    <property type="component" value="Unassembled WGS sequence"/>
</dbReference>
<gene>
    <name evidence="1" type="ORF">Acr_26g0006820</name>
    <name evidence="2" type="ORF">Acr_29g0008310</name>
</gene>
<reference evidence="2 3" key="1">
    <citation type="submission" date="2019-07" db="EMBL/GenBank/DDBJ databases">
        <title>De Novo Assembly of kiwifruit Actinidia rufa.</title>
        <authorList>
            <person name="Sugita-Konishi S."/>
            <person name="Sato K."/>
            <person name="Mori E."/>
            <person name="Abe Y."/>
            <person name="Kisaki G."/>
            <person name="Hamano K."/>
            <person name="Suezawa K."/>
            <person name="Otani M."/>
            <person name="Fukuda T."/>
            <person name="Manabe T."/>
            <person name="Gomi K."/>
            <person name="Tabuchi M."/>
            <person name="Akimitsu K."/>
            <person name="Kataoka I."/>
        </authorList>
    </citation>
    <scope>NUCLEOTIDE SEQUENCE [LARGE SCALE GENOMIC DNA]</scope>
    <source>
        <strain evidence="3">cv. Fuchu</strain>
        <strain evidence="2">Fuchu</strain>
    </source>
</reference>